<dbReference type="Proteomes" id="UP000271889">
    <property type="component" value="Unassembled WGS sequence"/>
</dbReference>
<evidence type="ECO:0000256" key="1">
    <source>
        <dbReference type="SAM" id="SignalP"/>
    </source>
</evidence>
<dbReference type="AlphaFoldDB" id="A0A3P7NDZ3"/>
<name>A0A3P7NDZ3_CYLGO</name>
<protein>
    <recommendedName>
        <fullName evidence="4">FZ domain-containing protein</fullName>
    </recommendedName>
</protein>
<sequence>MRPPFLLVVLVLSQGLDGELADYSDYDSSDIYGIDNFTIDDGDVKSHLQIQATLQHFQECRDKKWSCDRDCRLEFRQKTSKCQLQCQQPFPHDKCFGIPINYKYTRDHDIGRFPVELGVLSHYPRCWSYLGPLICATIFRPCSRHHFIEKEENGSIKNGTIELWQLLGSSLCEKAVQMCDEVIAAGLFPSFIRCKDVNNANHTGMKSRPMYSNNCQHSIDDYPVKTDDGTCPWPLVSESSSLRIDSTPLLDDCYLPCRCVHVFLTEK</sequence>
<gene>
    <name evidence="2" type="ORF">CGOC_LOCUS11259</name>
</gene>
<reference evidence="2 3" key="1">
    <citation type="submission" date="2018-11" db="EMBL/GenBank/DDBJ databases">
        <authorList>
            <consortium name="Pathogen Informatics"/>
        </authorList>
    </citation>
    <scope>NUCLEOTIDE SEQUENCE [LARGE SCALE GENOMIC DNA]</scope>
</reference>
<evidence type="ECO:0000313" key="3">
    <source>
        <dbReference type="Proteomes" id="UP000271889"/>
    </source>
</evidence>
<feature type="signal peptide" evidence="1">
    <location>
        <begin position="1"/>
        <end position="21"/>
    </location>
</feature>
<dbReference type="InterPro" id="IPR036790">
    <property type="entry name" value="Frizzled_dom_sf"/>
</dbReference>
<dbReference type="Gene3D" id="1.10.2000.10">
    <property type="entry name" value="Frizzled cysteine-rich domain"/>
    <property type="match status" value="1"/>
</dbReference>
<evidence type="ECO:0008006" key="4">
    <source>
        <dbReference type="Google" id="ProtNLM"/>
    </source>
</evidence>
<dbReference type="OrthoDB" id="5825023at2759"/>
<dbReference type="EMBL" id="UYRV01115373">
    <property type="protein sequence ID" value="VDN29451.1"/>
    <property type="molecule type" value="Genomic_DNA"/>
</dbReference>
<evidence type="ECO:0000313" key="2">
    <source>
        <dbReference type="EMBL" id="VDN29451.1"/>
    </source>
</evidence>
<keyword evidence="1" id="KW-0732">Signal</keyword>
<organism evidence="2 3">
    <name type="scientific">Cylicostephanus goldi</name>
    <name type="common">Nematode worm</name>
    <dbReference type="NCBI Taxonomy" id="71465"/>
    <lineage>
        <taxon>Eukaryota</taxon>
        <taxon>Metazoa</taxon>
        <taxon>Ecdysozoa</taxon>
        <taxon>Nematoda</taxon>
        <taxon>Chromadorea</taxon>
        <taxon>Rhabditida</taxon>
        <taxon>Rhabditina</taxon>
        <taxon>Rhabditomorpha</taxon>
        <taxon>Strongyloidea</taxon>
        <taxon>Strongylidae</taxon>
        <taxon>Cylicostephanus</taxon>
    </lineage>
</organism>
<keyword evidence="3" id="KW-1185">Reference proteome</keyword>
<accession>A0A3P7NDZ3</accession>
<proteinExistence type="predicted"/>
<feature type="chain" id="PRO_5018257959" description="FZ domain-containing protein" evidence="1">
    <location>
        <begin position="22"/>
        <end position="267"/>
    </location>
</feature>